<dbReference type="Gene3D" id="1.10.510.10">
    <property type="entry name" value="Transferase(Phosphotransferase) domain 1"/>
    <property type="match status" value="1"/>
</dbReference>
<dbReference type="PANTHER" id="PTHR11909">
    <property type="entry name" value="CASEIN KINASE-RELATED"/>
    <property type="match status" value="1"/>
</dbReference>
<dbReference type="InterPro" id="IPR011009">
    <property type="entry name" value="Kinase-like_dom_sf"/>
</dbReference>
<dbReference type="EMBL" id="CAJNJQ010002798">
    <property type="protein sequence ID" value="CAE7185301.1"/>
    <property type="molecule type" value="Genomic_DNA"/>
</dbReference>
<name>A0A8H3I2X2_9AGAM</name>
<feature type="compositionally biased region" description="Basic and acidic residues" evidence="5">
    <location>
        <begin position="520"/>
        <end position="534"/>
    </location>
</feature>
<evidence type="ECO:0000313" key="7">
    <source>
        <dbReference type="EMBL" id="CAE7185301.1"/>
    </source>
</evidence>
<evidence type="ECO:0000256" key="1">
    <source>
        <dbReference type="ARBA" id="ARBA00012513"/>
    </source>
</evidence>
<dbReference type="PROSITE" id="PS00107">
    <property type="entry name" value="PROTEIN_KINASE_ATP"/>
    <property type="match status" value="1"/>
</dbReference>
<gene>
    <name evidence="7" type="ORF">RDB_LOCUS121624</name>
</gene>
<proteinExistence type="predicted"/>
<dbReference type="Proteomes" id="UP000663827">
    <property type="component" value="Unassembled WGS sequence"/>
</dbReference>
<reference evidence="7" key="1">
    <citation type="submission" date="2021-01" db="EMBL/GenBank/DDBJ databases">
        <authorList>
            <person name="Kaushik A."/>
        </authorList>
    </citation>
    <scope>NUCLEOTIDE SEQUENCE</scope>
    <source>
        <strain evidence="7">AG5</strain>
    </source>
</reference>
<evidence type="ECO:0000256" key="3">
    <source>
        <dbReference type="ARBA" id="ARBA00022840"/>
    </source>
</evidence>
<dbReference type="GO" id="GO:0004674">
    <property type="term" value="F:protein serine/threonine kinase activity"/>
    <property type="evidence" value="ECO:0007669"/>
    <property type="project" value="UniProtKB-EC"/>
</dbReference>
<dbReference type="Pfam" id="PF00069">
    <property type="entry name" value="Pkinase"/>
    <property type="match status" value="1"/>
</dbReference>
<dbReference type="SUPFAM" id="SSF56112">
    <property type="entry name" value="Protein kinase-like (PK-like)"/>
    <property type="match status" value="1"/>
</dbReference>
<keyword evidence="2 4" id="KW-0547">Nucleotide-binding</keyword>
<dbReference type="SMART" id="SM00220">
    <property type="entry name" value="S_TKc"/>
    <property type="match status" value="1"/>
</dbReference>
<evidence type="ECO:0000256" key="5">
    <source>
        <dbReference type="SAM" id="MobiDB-lite"/>
    </source>
</evidence>
<accession>A0A8H3I2X2</accession>
<feature type="binding site" evidence="4">
    <location>
        <position position="93"/>
    </location>
    <ligand>
        <name>ATP</name>
        <dbReference type="ChEBI" id="CHEBI:30616"/>
    </ligand>
</feature>
<feature type="region of interest" description="Disordered" evidence="5">
    <location>
        <begin position="511"/>
        <end position="534"/>
    </location>
</feature>
<dbReference type="PROSITE" id="PS50011">
    <property type="entry name" value="PROTEIN_KINASE_DOM"/>
    <property type="match status" value="1"/>
</dbReference>
<evidence type="ECO:0000256" key="2">
    <source>
        <dbReference type="ARBA" id="ARBA00022741"/>
    </source>
</evidence>
<evidence type="ECO:0000259" key="6">
    <source>
        <dbReference type="PROSITE" id="PS50011"/>
    </source>
</evidence>
<evidence type="ECO:0000256" key="4">
    <source>
        <dbReference type="PROSITE-ProRule" id="PRU10141"/>
    </source>
</evidence>
<dbReference type="InterPro" id="IPR000719">
    <property type="entry name" value="Prot_kinase_dom"/>
</dbReference>
<feature type="domain" description="Protein kinase" evidence="6">
    <location>
        <begin position="64"/>
        <end position="380"/>
    </location>
</feature>
<protein>
    <recommendedName>
        <fullName evidence="1">non-specific serine/threonine protein kinase</fullName>
        <ecNumber evidence="1">2.7.11.1</ecNumber>
    </recommendedName>
</protein>
<organism evidence="7 8">
    <name type="scientific">Rhizoctonia solani</name>
    <dbReference type="NCBI Taxonomy" id="456999"/>
    <lineage>
        <taxon>Eukaryota</taxon>
        <taxon>Fungi</taxon>
        <taxon>Dikarya</taxon>
        <taxon>Basidiomycota</taxon>
        <taxon>Agaricomycotina</taxon>
        <taxon>Agaricomycetes</taxon>
        <taxon>Cantharellales</taxon>
        <taxon>Ceratobasidiaceae</taxon>
        <taxon>Rhizoctonia</taxon>
    </lineage>
</organism>
<dbReference type="PROSITE" id="PS00108">
    <property type="entry name" value="PROTEIN_KINASE_ST"/>
    <property type="match status" value="1"/>
</dbReference>
<evidence type="ECO:0000313" key="8">
    <source>
        <dbReference type="Proteomes" id="UP000663827"/>
    </source>
</evidence>
<keyword evidence="3 4" id="KW-0067">ATP-binding</keyword>
<dbReference type="AlphaFoldDB" id="A0A8H3I2X2"/>
<dbReference type="InterPro" id="IPR008271">
    <property type="entry name" value="Ser/Thr_kinase_AS"/>
</dbReference>
<dbReference type="InterPro" id="IPR050235">
    <property type="entry name" value="CK1_Ser-Thr_kinase"/>
</dbReference>
<comment type="caution">
    <text evidence="7">The sequence shown here is derived from an EMBL/GenBank/DDBJ whole genome shotgun (WGS) entry which is preliminary data.</text>
</comment>
<sequence length="664" mass="74730">MSQVMTAIVASTEGLCLPSTLPNSESRKVRERYVSSTGHSKAHVITHLASFGDLSYVLEATTTIRKGVELGSGGFARVFRAIQNDTKSVVAVKQSRISLQLNRPSLQHEARVLKLLSGHPGIPEVYAYGRIEHFELISMQLLHRSLRNAVEEDGLMSVKTVANIAYQMMDALQHVHAHGLVHRDIKPDNIMLRSPGSWKLCLIDFGLTRRLPSSVASTTPTLLDSVPDRSAYVFGTLPFASLNAQEKDPQLTFRDDIESLAYTLLWLLRGNLPWCYYTKCGNPAGRIRQVHAQKKRHNGSTLGSGLPAEFGELVDYARFLLLAEQPGYNGWRRRFKQVEESTTETDVPILQHQAPEVSVARPEPPVEVGQIVLVRLDPFVTGDGYTIREGHESSFIPDPFYDSPEWSTRFKPAVVARVEWDERAQKYNFLAIAISRSLDHDTVAVSINTNGSNVLGAPLVAHIEPNWPLDASFFYVFKRPTRFYCLPSQSRIQSTWKVAVSDCDSLLNALTPPPDTISKSQEKQDLKSSDPDTRHDARMRRWAVYCKLYAHIEPLTLAHLDNDSVDWLSKRAWFDECVKIQRHKNLHGGFWWTGAWFPSVYRRKEGDLRNSYLGSEFYIWQPQADRRRSITLAANGENTSITGDVLAGLTKIVGLEKEPQAQNA</sequence>
<dbReference type="EC" id="2.7.11.1" evidence="1"/>
<dbReference type="GO" id="GO:0005524">
    <property type="term" value="F:ATP binding"/>
    <property type="evidence" value="ECO:0007669"/>
    <property type="project" value="UniProtKB-UniRule"/>
</dbReference>
<dbReference type="InterPro" id="IPR017441">
    <property type="entry name" value="Protein_kinase_ATP_BS"/>
</dbReference>